<comment type="function">
    <text evidence="8">Catalyzes the aldol cleavage of 4-hydroxy-4-methyl-2-oxoglutarate (HMG) into 2 molecules of pyruvate. Also contains a secondary oxaloacetate (OAA) decarboxylase activity due to the common pyruvate enolate transition state formed following C-C bond cleavage in the retro-aldol and decarboxylation reactions.</text>
</comment>
<dbReference type="Gene3D" id="3.50.30.40">
    <property type="entry name" value="Ribonuclease E inhibitor RraA/RraA-like"/>
    <property type="match status" value="1"/>
</dbReference>
<comment type="cofactor">
    <cofactor evidence="2">
        <name>a divalent metal cation</name>
        <dbReference type="ChEBI" id="CHEBI:60240"/>
    </cofactor>
</comment>
<evidence type="ECO:0000313" key="18">
    <source>
        <dbReference type="Proteomes" id="UP000199280"/>
    </source>
</evidence>
<dbReference type="EC" id="4.1.1.112" evidence="6"/>
<dbReference type="STRING" id="640938.TR210_1588"/>
<reference evidence="15 17" key="1">
    <citation type="submission" date="2016-02" db="EMBL/GenBank/DDBJ databases">
        <authorList>
            <person name="Wen L."/>
            <person name="He K."/>
            <person name="Yang H."/>
        </authorList>
    </citation>
    <scope>NUCLEOTIDE SEQUENCE [LARGE SCALE GENOMIC DNA]</scope>
    <source>
        <strain evidence="15">Trichococcus_R210</strain>
    </source>
</reference>
<keyword evidence="13" id="KW-0479">Metal-binding</keyword>
<gene>
    <name evidence="16" type="ORF">SAMN05216375_10826</name>
    <name evidence="15" type="ORF">TR210_1588</name>
</gene>
<evidence type="ECO:0000313" key="16">
    <source>
        <dbReference type="EMBL" id="SEJ12546.1"/>
    </source>
</evidence>
<dbReference type="GO" id="GO:0047443">
    <property type="term" value="F:4-hydroxy-4-methyl-2-oxoglutarate aldolase activity"/>
    <property type="evidence" value="ECO:0007669"/>
    <property type="project" value="UniProtKB-EC"/>
</dbReference>
<dbReference type="InterPro" id="IPR005493">
    <property type="entry name" value="RraA/RraA-like"/>
</dbReference>
<evidence type="ECO:0000256" key="8">
    <source>
        <dbReference type="ARBA" id="ARBA00025046"/>
    </source>
</evidence>
<dbReference type="EC" id="4.1.3.17" evidence="5"/>
<dbReference type="PANTHER" id="PTHR33254:SF4">
    <property type="entry name" value="4-HYDROXY-4-METHYL-2-OXOGLUTARATE ALDOLASE 3-RELATED"/>
    <property type="match status" value="1"/>
</dbReference>
<dbReference type="InterPro" id="IPR036704">
    <property type="entry name" value="RraA/RraA-like_sf"/>
</dbReference>
<name>A0A143YVV4_9LACT</name>
<keyword evidence="13" id="KW-0460">Magnesium</keyword>
<dbReference type="GO" id="GO:0046872">
    <property type="term" value="F:metal ion binding"/>
    <property type="evidence" value="ECO:0007669"/>
    <property type="project" value="UniProtKB-KW"/>
</dbReference>
<comment type="subunit">
    <text evidence="4">Homotrimer.</text>
</comment>
<keyword evidence="14" id="KW-0175">Coiled coil</keyword>
<dbReference type="SUPFAM" id="SSF89562">
    <property type="entry name" value="RraA-like"/>
    <property type="match status" value="1"/>
</dbReference>
<dbReference type="Pfam" id="PF03737">
    <property type="entry name" value="RraA-like"/>
    <property type="match status" value="1"/>
</dbReference>
<dbReference type="EMBL" id="FJNB01000011">
    <property type="protein sequence ID" value="CZQ98836.1"/>
    <property type="molecule type" value="Genomic_DNA"/>
</dbReference>
<comment type="cofactor">
    <cofactor evidence="13">
        <name>Mg(2+)</name>
        <dbReference type="ChEBI" id="CHEBI:18420"/>
    </cofactor>
</comment>
<evidence type="ECO:0000256" key="3">
    <source>
        <dbReference type="ARBA" id="ARBA00008621"/>
    </source>
</evidence>
<comment type="catalytic activity">
    <reaction evidence="12">
        <text>oxaloacetate + H(+) = pyruvate + CO2</text>
        <dbReference type="Rhea" id="RHEA:15641"/>
        <dbReference type="ChEBI" id="CHEBI:15361"/>
        <dbReference type="ChEBI" id="CHEBI:15378"/>
        <dbReference type="ChEBI" id="CHEBI:16452"/>
        <dbReference type="ChEBI" id="CHEBI:16526"/>
        <dbReference type="EC" id="4.1.1.112"/>
    </reaction>
</comment>
<feature type="coiled-coil region" evidence="14">
    <location>
        <begin position="183"/>
        <end position="210"/>
    </location>
</feature>
<evidence type="ECO:0000256" key="4">
    <source>
        <dbReference type="ARBA" id="ARBA00011233"/>
    </source>
</evidence>
<organism evidence="15 17">
    <name type="scientific">Trichococcus ilyis</name>
    <dbReference type="NCBI Taxonomy" id="640938"/>
    <lineage>
        <taxon>Bacteria</taxon>
        <taxon>Bacillati</taxon>
        <taxon>Bacillota</taxon>
        <taxon>Bacilli</taxon>
        <taxon>Lactobacillales</taxon>
        <taxon>Carnobacteriaceae</taxon>
        <taxon>Trichococcus</taxon>
    </lineage>
</organism>
<sequence>MRENNQRMGFRIITEIPRPTPELLERLNKFTVPELCDGMDVFRAMDYQIKPMVTTQKIIGPAVTLQLMLGDSLIVPKALEAAQPGDIIVIDAKGSCNNGVWGDNRSRVAKAIGLAGVVIDGAFRDIDENEAIGFPIYARANTCGRSTRGAKGEVNVPISCGGVSVRPGDIIVGDRNGVVVIPLEHAEEIIEAAQEQVDKMEAQIAKFEETGQIVPASLEMELNRLGY</sequence>
<evidence type="ECO:0000256" key="11">
    <source>
        <dbReference type="ARBA" id="ARBA00032305"/>
    </source>
</evidence>
<evidence type="ECO:0000256" key="12">
    <source>
        <dbReference type="ARBA" id="ARBA00047973"/>
    </source>
</evidence>
<evidence type="ECO:0000256" key="1">
    <source>
        <dbReference type="ARBA" id="ARBA00001342"/>
    </source>
</evidence>
<evidence type="ECO:0000256" key="2">
    <source>
        <dbReference type="ARBA" id="ARBA00001968"/>
    </source>
</evidence>
<dbReference type="PANTHER" id="PTHR33254">
    <property type="entry name" value="4-HYDROXY-4-METHYL-2-OXOGLUTARATE ALDOLASE 3-RELATED"/>
    <property type="match status" value="1"/>
</dbReference>
<dbReference type="AlphaFoldDB" id="A0A143YVV4"/>
<dbReference type="EMBL" id="FNYT01000008">
    <property type="protein sequence ID" value="SEJ12546.1"/>
    <property type="molecule type" value="Genomic_DNA"/>
</dbReference>
<evidence type="ECO:0000256" key="7">
    <source>
        <dbReference type="ARBA" id="ARBA00016549"/>
    </source>
</evidence>
<feature type="binding site" evidence="13">
    <location>
        <position position="125"/>
    </location>
    <ligand>
        <name>Mg(2+)</name>
        <dbReference type="ChEBI" id="CHEBI:18420"/>
    </ligand>
</feature>
<keyword evidence="15" id="KW-0808">Transferase</keyword>
<feature type="binding site" evidence="13">
    <location>
        <position position="124"/>
    </location>
    <ligand>
        <name>Mg(2+)</name>
        <dbReference type="ChEBI" id="CHEBI:18420"/>
    </ligand>
</feature>
<proteinExistence type="inferred from homology"/>
<comment type="catalytic activity">
    <reaction evidence="1">
        <text>4-hydroxy-4-methyl-2-oxoglutarate = 2 pyruvate</text>
        <dbReference type="Rhea" id="RHEA:22748"/>
        <dbReference type="ChEBI" id="CHEBI:15361"/>
        <dbReference type="ChEBI" id="CHEBI:58276"/>
        <dbReference type="EC" id="4.1.3.17"/>
    </reaction>
</comment>
<evidence type="ECO:0000313" key="17">
    <source>
        <dbReference type="Proteomes" id="UP000076878"/>
    </source>
</evidence>
<evidence type="ECO:0000313" key="15">
    <source>
        <dbReference type="EMBL" id="CZQ98836.1"/>
    </source>
</evidence>
<comment type="similarity">
    <text evidence="3">Belongs to the class II aldolase/RraA-like family.</text>
</comment>
<evidence type="ECO:0000256" key="10">
    <source>
        <dbReference type="ARBA" id="ARBA00030169"/>
    </source>
</evidence>
<dbReference type="Proteomes" id="UP000076878">
    <property type="component" value="Unassembled WGS sequence"/>
</dbReference>
<keyword evidence="15" id="KW-0489">Methyltransferase</keyword>
<protein>
    <recommendedName>
        <fullName evidence="7">Putative 4-hydroxy-4-methyl-2-oxoglutarate aldolase</fullName>
        <ecNumber evidence="6">4.1.1.112</ecNumber>
        <ecNumber evidence="5">4.1.3.17</ecNumber>
    </recommendedName>
    <alternativeName>
        <fullName evidence="11">Oxaloacetate decarboxylase</fullName>
    </alternativeName>
    <alternativeName>
        <fullName evidence="9">Regulator of ribonuclease activity homolog</fullName>
    </alternativeName>
    <alternativeName>
        <fullName evidence="10">RraA-like protein</fullName>
    </alternativeName>
</protein>
<evidence type="ECO:0000256" key="13">
    <source>
        <dbReference type="PIRSR" id="PIRSR605493-1"/>
    </source>
</evidence>
<evidence type="ECO:0000256" key="14">
    <source>
        <dbReference type="SAM" id="Coils"/>
    </source>
</evidence>
<dbReference type="RefSeq" id="WP_162268620.1">
    <property type="nucleotide sequence ID" value="NZ_FJNB01000011.1"/>
</dbReference>
<evidence type="ECO:0000256" key="6">
    <source>
        <dbReference type="ARBA" id="ARBA00012947"/>
    </source>
</evidence>
<dbReference type="GO" id="GO:0008168">
    <property type="term" value="F:methyltransferase activity"/>
    <property type="evidence" value="ECO:0007669"/>
    <property type="project" value="UniProtKB-KW"/>
</dbReference>
<reference evidence="16 18" key="2">
    <citation type="submission" date="2016-10" db="EMBL/GenBank/DDBJ databases">
        <authorList>
            <person name="Varghese N."/>
            <person name="Submissions S."/>
        </authorList>
    </citation>
    <scope>NUCLEOTIDE SEQUENCE [LARGE SCALE GENOMIC DNA]</scope>
    <source>
        <strain evidence="16 18">DSM 22150</strain>
    </source>
</reference>
<dbReference type="GO" id="GO:0032259">
    <property type="term" value="P:methylation"/>
    <property type="evidence" value="ECO:0007669"/>
    <property type="project" value="UniProtKB-KW"/>
</dbReference>
<evidence type="ECO:0000256" key="9">
    <source>
        <dbReference type="ARBA" id="ARBA00029596"/>
    </source>
</evidence>
<dbReference type="GO" id="GO:0008948">
    <property type="term" value="F:oxaloacetate decarboxylase activity"/>
    <property type="evidence" value="ECO:0007669"/>
    <property type="project" value="UniProtKB-EC"/>
</dbReference>
<dbReference type="CDD" id="cd16841">
    <property type="entry name" value="RraA_family"/>
    <property type="match status" value="1"/>
</dbReference>
<dbReference type="Proteomes" id="UP000199280">
    <property type="component" value="Unassembled WGS sequence"/>
</dbReference>
<accession>A0A143YVV4</accession>
<keyword evidence="18" id="KW-1185">Reference proteome</keyword>
<evidence type="ECO:0000256" key="5">
    <source>
        <dbReference type="ARBA" id="ARBA00012213"/>
    </source>
</evidence>